<dbReference type="PANTHER" id="PTHR47447:SF17">
    <property type="entry name" value="OS12G0638900 PROTEIN"/>
    <property type="match status" value="1"/>
</dbReference>
<feature type="repeat" description="PPR" evidence="3">
    <location>
        <begin position="555"/>
        <end position="589"/>
    </location>
</feature>
<feature type="repeat" description="PPR" evidence="3">
    <location>
        <begin position="625"/>
        <end position="659"/>
    </location>
</feature>
<dbReference type="InterPro" id="IPR011990">
    <property type="entry name" value="TPR-like_helical_dom_sf"/>
</dbReference>
<sequence>MLTTVAKSSSNRRRSKNSPILILIHYYHYSSSSASSSSFISSSSSSSSSTNNNSSKIPFLPSPWTAPTPNHDSDLLVSSFKDWFNRRNNSLLDQIFLVLNTQQLHNDSDDLSSRRSADLALSQLNLRLSESFVLDVLNYGKGKGKGKGGDVLSSLKFFDWAGRQPGFHHTRATFHAIFKILSKAQLMSLLLDFLDDYMKQRYLHKVRFYDTLVMGYAVAGKPQVALQMFGRMRFQGLDLDPFAYHVLLNSLVEESCFDAFHVILNQIRLRGFQTDFTNTIVVRSFCKQKLFHDAELYLRGLLTQGRELHGRVVTVLVDALCKTNQFQKAGKLVQEFRDSGLVPMEDAYGVWIRDLVQAGQLDGALDFLRSKKSLEGYVPDVFRYNILICSLLRENRLEELCDLLMEMKEGQISPDMVTMNAALCFFCKAGMVDVALELYNLRSEFGLSPNSMAYNYLINTLCGDGSVDEAYRVLKNSIEQGYFPRGRTFSILADALCREGKLDKMKELVIVALERNFMPTTFSYDKFISALCRARRVEDGYLIHGELDRINKVTKKTTYFNLIHGFNKSNRGDIAARLLIEMQEKGHTPTRALFRAVICCLCDMEYPENQFFKLLEMQLSCHEPNFQIYNFFIDGAGHAKKPDLAREVFEMMRRSGIEPTLSSEILMLQSYLKSERISDALNFFSDIRQRRKIKSKLYNTIIVGLCKVNKVDIALEFLRESRNNGVVPGTDCYEVLIQMLCSNKRYDMVINLINDLEKTGRHVTSFIGNILLLHSLKTQELYDTWVNLKEVQNDKSSESSLLGLLIGAFSGRVRVTEHVKDLEEVIEKCFPLDIYAYNMLLRRLSMSDMDLACELFNRMCQRGYVPNRWTYDILVHGFFKHGRKAEARRWAEEMFQKGFDLTERTQLLI</sequence>
<dbReference type="Pfam" id="PF13041">
    <property type="entry name" value="PPR_2"/>
    <property type="match status" value="3"/>
</dbReference>
<dbReference type="PANTHER" id="PTHR47447">
    <property type="entry name" value="OS03G0856100 PROTEIN"/>
    <property type="match status" value="1"/>
</dbReference>
<dbReference type="PROSITE" id="PS51375">
    <property type="entry name" value="PPR"/>
    <property type="match status" value="10"/>
</dbReference>
<dbReference type="EMBL" id="JAZDWU010000001">
    <property type="protein sequence ID" value="KAL0015677.1"/>
    <property type="molecule type" value="Genomic_DNA"/>
</dbReference>
<evidence type="ECO:0000256" key="3">
    <source>
        <dbReference type="PROSITE-ProRule" id="PRU00708"/>
    </source>
</evidence>
<evidence type="ECO:0000313" key="4">
    <source>
        <dbReference type="EMBL" id="KAL0015677.1"/>
    </source>
</evidence>
<gene>
    <name evidence="4" type="ORF">SO802_002746</name>
</gene>
<evidence type="ECO:0000256" key="2">
    <source>
        <dbReference type="ARBA" id="ARBA00022737"/>
    </source>
</evidence>
<evidence type="ECO:0000313" key="5">
    <source>
        <dbReference type="Proteomes" id="UP001459277"/>
    </source>
</evidence>
<protein>
    <recommendedName>
        <fullName evidence="6">Pentatricopeptide repeat-containing protein</fullName>
    </recommendedName>
</protein>
<organism evidence="4 5">
    <name type="scientific">Lithocarpus litseifolius</name>
    <dbReference type="NCBI Taxonomy" id="425828"/>
    <lineage>
        <taxon>Eukaryota</taxon>
        <taxon>Viridiplantae</taxon>
        <taxon>Streptophyta</taxon>
        <taxon>Embryophyta</taxon>
        <taxon>Tracheophyta</taxon>
        <taxon>Spermatophyta</taxon>
        <taxon>Magnoliopsida</taxon>
        <taxon>eudicotyledons</taxon>
        <taxon>Gunneridae</taxon>
        <taxon>Pentapetalae</taxon>
        <taxon>rosids</taxon>
        <taxon>fabids</taxon>
        <taxon>Fagales</taxon>
        <taxon>Fagaceae</taxon>
        <taxon>Lithocarpus</taxon>
    </lineage>
</organism>
<proteinExistence type="inferred from homology"/>
<dbReference type="InterPro" id="IPR002885">
    <property type="entry name" value="PPR_rpt"/>
</dbReference>
<feature type="repeat" description="PPR" evidence="3">
    <location>
        <begin position="450"/>
        <end position="484"/>
    </location>
</feature>
<dbReference type="Proteomes" id="UP001459277">
    <property type="component" value="Unassembled WGS sequence"/>
</dbReference>
<keyword evidence="5" id="KW-1185">Reference proteome</keyword>
<dbReference type="Gene3D" id="1.25.40.10">
    <property type="entry name" value="Tetratricopeptide repeat domain"/>
    <property type="match status" value="8"/>
</dbReference>
<evidence type="ECO:0000256" key="1">
    <source>
        <dbReference type="ARBA" id="ARBA00007626"/>
    </source>
</evidence>
<feature type="repeat" description="PPR" evidence="3">
    <location>
        <begin position="485"/>
        <end position="519"/>
    </location>
</feature>
<feature type="repeat" description="PPR" evidence="3">
    <location>
        <begin position="694"/>
        <end position="728"/>
    </location>
</feature>
<comment type="caution">
    <text evidence="4">The sequence shown here is derived from an EMBL/GenBank/DDBJ whole genome shotgun (WGS) entry which is preliminary data.</text>
</comment>
<dbReference type="NCBIfam" id="TIGR00756">
    <property type="entry name" value="PPR"/>
    <property type="match status" value="6"/>
</dbReference>
<reference evidence="4 5" key="1">
    <citation type="submission" date="2024-01" db="EMBL/GenBank/DDBJ databases">
        <title>A telomere-to-telomere, gap-free genome of sweet tea (Lithocarpus litseifolius).</title>
        <authorList>
            <person name="Zhou J."/>
        </authorList>
    </citation>
    <scope>NUCLEOTIDE SEQUENCE [LARGE SCALE GENOMIC DNA]</scope>
    <source>
        <strain evidence="4">Zhou-2022a</strain>
        <tissue evidence="4">Leaf</tissue>
    </source>
</reference>
<comment type="similarity">
    <text evidence="1">Belongs to the PPR family. P subfamily.</text>
</comment>
<keyword evidence="2" id="KW-0677">Repeat</keyword>
<feature type="repeat" description="PPR" evidence="3">
    <location>
        <begin position="309"/>
        <end position="343"/>
    </location>
</feature>
<accession>A0AAW2E0Q3</accession>
<feature type="repeat" description="PPR" evidence="3">
    <location>
        <begin position="415"/>
        <end position="449"/>
    </location>
</feature>
<feature type="repeat" description="PPR" evidence="3">
    <location>
        <begin position="380"/>
        <end position="414"/>
    </location>
</feature>
<feature type="repeat" description="PPR" evidence="3">
    <location>
        <begin position="867"/>
        <end position="901"/>
    </location>
</feature>
<dbReference type="Pfam" id="PF01535">
    <property type="entry name" value="PPR"/>
    <property type="match status" value="6"/>
</dbReference>
<evidence type="ECO:0008006" key="6">
    <source>
        <dbReference type="Google" id="ProtNLM"/>
    </source>
</evidence>
<feature type="repeat" description="PPR" evidence="3">
    <location>
        <begin position="205"/>
        <end position="239"/>
    </location>
</feature>
<name>A0AAW2E0Q3_9ROSI</name>
<dbReference type="AlphaFoldDB" id="A0AAW2E0Q3"/>